<evidence type="ECO:0000256" key="6">
    <source>
        <dbReference type="ARBA" id="ARBA00022679"/>
    </source>
</evidence>
<dbReference type="RefSeq" id="WP_377045730.1">
    <property type="nucleotide sequence ID" value="NZ_JBHLUN010000012.1"/>
</dbReference>
<dbReference type="InterPro" id="IPR022417">
    <property type="entry name" value="Porphobilin_deaminase_N"/>
</dbReference>
<comment type="caution">
    <text evidence="12">The sequence shown here is derived from an EMBL/GenBank/DDBJ whole genome shotgun (WGS) entry which is preliminary data.</text>
</comment>
<comment type="pathway">
    <text evidence="2">Porphyrin-containing compound metabolism; protoporphyrin-IX biosynthesis; coproporphyrinogen-III from 5-aminolevulinate: step 2/4.</text>
</comment>
<dbReference type="Proteomes" id="UP001589865">
    <property type="component" value="Unassembled WGS sequence"/>
</dbReference>
<evidence type="ECO:0000256" key="5">
    <source>
        <dbReference type="ARBA" id="ARBA00016519"/>
    </source>
</evidence>
<protein>
    <recommendedName>
        <fullName evidence="5">Porphobilinogen deaminase</fullName>
        <ecNumber evidence="4">2.5.1.61</ecNumber>
    </recommendedName>
    <alternativeName>
        <fullName evidence="9">Hydroxymethylbilane synthase</fullName>
    </alternativeName>
    <alternativeName>
        <fullName evidence="8">Pre-uroporphyrinogen synthase</fullName>
    </alternativeName>
</protein>
<dbReference type="Gene3D" id="3.40.190.10">
    <property type="entry name" value="Periplasmic binding protein-like II"/>
    <property type="match status" value="2"/>
</dbReference>
<sequence>MSAVLHAPTHLPAALPKLRAAACRRAGTAEQLRARLRRLAGSPDVLQSFATDWHAPREVGPRGTAPWEDTSWEDAASTPSTGALHAALREGRLDFAVHRLRDLSQRGRILLPEDLTLAALLPREDARDALVLAPNTPPVFRRVAIPELPIGACLGLSDRLREAQLRHLRPDLRFRALPGDAAARLRALGNGDQTATVLSVAALRRLDHPGRSVLPLDPELVVPAAGQGILAVTARAADAATRRLLRLLDSADSRAAWAAEGALLRALGDAGAVVAAHAWPLPGGLLRLAGLVLPPEGGEPRRATLSAPIGEAAALGTRLAEALRRDEAAPVTRDTVGVGQG</sequence>
<keyword evidence="6" id="KW-0808">Transferase</keyword>
<evidence type="ECO:0000256" key="3">
    <source>
        <dbReference type="ARBA" id="ARBA00005638"/>
    </source>
</evidence>
<comment type="similarity">
    <text evidence="3">Belongs to the HMBS family.</text>
</comment>
<evidence type="ECO:0000313" key="12">
    <source>
        <dbReference type="EMBL" id="MFC0409983.1"/>
    </source>
</evidence>
<dbReference type="InterPro" id="IPR000860">
    <property type="entry name" value="HemC"/>
</dbReference>
<dbReference type="EMBL" id="JBHLUN010000012">
    <property type="protein sequence ID" value="MFC0409983.1"/>
    <property type="molecule type" value="Genomic_DNA"/>
</dbReference>
<feature type="domain" description="Porphobilinogen deaminase N-terminal" evidence="11">
    <location>
        <begin position="82"/>
        <end position="242"/>
    </location>
</feature>
<comment type="catalytic activity">
    <reaction evidence="10">
        <text>4 porphobilinogen + H2O = hydroxymethylbilane + 4 NH4(+)</text>
        <dbReference type="Rhea" id="RHEA:13185"/>
        <dbReference type="ChEBI" id="CHEBI:15377"/>
        <dbReference type="ChEBI" id="CHEBI:28938"/>
        <dbReference type="ChEBI" id="CHEBI:57845"/>
        <dbReference type="ChEBI" id="CHEBI:58126"/>
        <dbReference type="EC" id="2.5.1.61"/>
    </reaction>
</comment>
<dbReference type="EC" id="2.5.1.61" evidence="4"/>
<evidence type="ECO:0000256" key="8">
    <source>
        <dbReference type="ARBA" id="ARBA00030685"/>
    </source>
</evidence>
<evidence type="ECO:0000256" key="7">
    <source>
        <dbReference type="ARBA" id="ARBA00023244"/>
    </source>
</evidence>
<accession>A0ABV6JWB2</accession>
<dbReference type="SUPFAM" id="SSF53850">
    <property type="entry name" value="Periplasmic binding protein-like II"/>
    <property type="match status" value="1"/>
</dbReference>
<name>A0ABV6JWB2_9PROT</name>
<gene>
    <name evidence="12" type="ORF">ACFFGY_17150</name>
</gene>
<dbReference type="PANTHER" id="PTHR11557:SF0">
    <property type="entry name" value="PORPHOBILINOGEN DEAMINASE"/>
    <property type="match status" value="1"/>
</dbReference>
<comment type="function">
    <text evidence="1">Tetrapolymerization of the monopyrrole PBG into the hydroxymethylbilane pre-uroporphyrinogen in several discrete steps.</text>
</comment>
<evidence type="ECO:0000256" key="10">
    <source>
        <dbReference type="ARBA" id="ARBA00048169"/>
    </source>
</evidence>
<evidence type="ECO:0000256" key="1">
    <source>
        <dbReference type="ARBA" id="ARBA00002869"/>
    </source>
</evidence>
<evidence type="ECO:0000259" key="11">
    <source>
        <dbReference type="Pfam" id="PF01379"/>
    </source>
</evidence>
<evidence type="ECO:0000256" key="2">
    <source>
        <dbReference type="ARBA" id="ARBA00004735"/>
    </source>
</evidence>
<proteinExistence type="inferred from homology"/>
<dbReference type="Pfam" id="PF01379">
    <property type="entry name" value="Porphobil_deam"/>
    <property type="match status" value="1"/>
</dbReference>
<evidence type="ECO:0000313" key="13">
    <source>
        <dbReference type="Proteomes" id="UP001589865"/>
    </source>
</evidence>
<reference evidence="12 13" key="1">
    <citation type="submission" date="2024-09" db="EMBL/GenBank/DDBJ databases">
        <authorList>
            <person name="Sun Q."/>
            <person name="Mori K."/>
        </authorList>
    </citation>
    <scope>NUCLEOTIDE SEQUENCE [LARGE SCALE GENOMIC DNA]</scope>
    <source>
        <strain evidence="12 13">TBRC 5777</strain>
    </source>
</reference>
<dbReference type="PANTHER" id="PTHR11557">
    <property type="entry name" value="PORPHOBILINOGEN DEAMINASE"/>
    <property type="match status" value="1"/>
</dbReference>
<keyword evidence="13" id="KW-1185">Reference proteome</keyword>
<organism evidence="12 13">
    <name type="scientific">Roseomonas elaeocarpi</name>
    <dbReference type="NCBI Taxonomy" id="907779"/>
    <lineage>
        <taxon>Bacteria</taxon>
        <taxon>Pseudomonadati</taxon>
        <taxon>Pseudomonadota</taxon>
        <taxon>Alphaproteobacteria</taxon>
        <taxon>Acetobacterales</taxon>
        <taxon>Roseomonadaceae</taxon>
        <taxon>Roseomonas</taxon>
    </lineage>
</organism>
<dbReference type="Gene3D" id="3.30.160.40">
    <property type="entry name" value="Porphobilinogen deaminase, C-terminal domain"/>
    <property type="match status" value="1"/>
</dbReference>
<dbReference type="SUPFAM" id="SSF54782">
    <property type="entry name" value="Porphobilinogen deaminase (hydroxymethylbilane synthase), C-terminal domain"/>
    <property type="match status" value="1"/>
</dbReference>
<dbReference type="InterPro" id="IPR036803">
    <property type="entry name" value="Porphobilinogen_deaminase_C_sf"/>
</dbReference>
<evidence type="ECO:0000256" key="9">
    <source>
        <dbReference type="ARBA" id="ARBA00033064"/>
    </source>
</evidence>
<evidence type="ECO:0000256" key="4">
    <source>
        <dbReference type="ARBA" id="ARBA00012655"/>
    </source>
</evidence>
<keyword evidence="7" id="KW-0627">Porphyrin biosynthesis</keyword>